<dbReference type="GO" id="GO:0045454">
    <property type="term" value="P:cell redox homeostasis"/>
    <property type="evidence" value="ECO:0007669"/>
    <property type="project" value="TreeGrafter"/>
</dbReference>
<keyword evidence="5" id="KW-0676">Redox-active center</keyword>
<dbReference type="SUPFAM" id="SSF52833">
    <property type="entry name" value="Thioredoxin-like"/>
    <property type="match status" value="1"/>
</dbReference>
<dbReference type="PROSITE" id="PS51352">
    <property type="entry name" value="THIOREDOXIN_2"/>
    <property type="match status" value="1"/>
</dbReference>
<dbReference type="Pfam" id="PF00085">
    <property type="entry name" value="Thioredoxin"/>
    <property type="match status" value="1"/>
</dbReference>
<sequence length="177" mass="19810">MNVVRQLVQQTARQGKLSRAVPPARLCSTGVVGIQRLTHDNLKPSLLRSSTLRDAAQTRHLSSTESYKFEVINVQDEDDFKKRVLENDKPVIVDFHATWCGPCKLLGPRLEKLLSEENGKVIMAKVDIDENSDLAMEYGVRSVPTVMGMKDGKVQSQFVGLIDDDQIQTFVDKLIIS</sequence>
<comment type="similarity">
    <text evidence="1">Belongs to the thioredoxin family.</text>
</comment>
<name>A0AAV4HIM7_9GAST</name>
<dbReference type="GO" id="GO:0005739">
    <property type="term" value="C:mitochondrion"/>
    <property type="evidence" value="ECO:0007669"/>
    <property type="project" value="TreeGrafter"/>
</dbReference>
<dbReference type="InterPro" id="IPR017937">
    <property type="entry name" value="Thioredoxin_CS"/>
</dbReference>
<dbReference type="InterPro" id="IPR005746">
    <property type="entry name" value="Thioredoxin"/>
</dbReference>
<organism evidence="7 8">
    <name type="scientific">Elysia marginata</name>
    <dbReference type="NCBI Taxonomy" id="1093978"/>
    <lineage>
        <taxon>Eukaryota</taxon>
        <taxon>Metazoa</taxon>
        <taxon>Spiralia</taxon>
        <taxon>Lophotrochozoa</taxon>
        <taxon>Mollusca</taxon>
        <taxon>Gastropoda</taxon>
        <taxon>Heterobranchia</taxon>
        <taxon>Euthyneura</taxon>
        <taxon>Panpulmonata</taxon>
        <taxon>Sacoglossa</taxon>
        <taxon>Placobranchoidea</taxon>
        <taxon>Plakobranchidae</taxon>
        <taxon>Elysia</taxon>
    </lineage>
</organism>
<dbReference type="PROSITE" id="PS00194">
    <property type="entry name" value="THIOREDOXIN_1"/>
    <property type="match status" value="1"/>
</dbReference>
<evidence type="ECO:0000256" key="2">
    <source>
        <dbReference type="ARBA" id="ARBA00022448"/>
    </source>
</evidence>
<dbReference type="InterPro" id="IPR036249">
    <property type="entry name" value="Thioredoxin-like_sf"/>
</dbReference>
<gene>
    <name evidence="7" type="ORF">ElyMa_006338500</name>
</gene>
<evidence type="ECO:0000313" key="7">
    <source>
        <dbReference type="EMBL" id="GFR97992.1"/>
    </source>
</evidence>
<evidence type="ECO:0000256" key="1">
    <source>
        <dbReference type="ARBA" id="ARBA00008987"/>
    </source>
</evidence>
<keyword evidence="2" id="KW-0813">Transport</keyword>
<comment type="caution">
    <text evidence="7">The sequence shown here is derived from an EMBL/GenBank/DDBJ whole genome shotgun (WGS) entry which is preliminary data.</text>
</comment>
<evidence type="ECO:0000256" key="4">
    <source>
        <dbReference type="ARBA" id="ARBA00023157"/>
    </source>
</evidence>
<dbReference type="NCBIfam" id="TIGR01068">
    <property type="entry name" value="thioredoxin"/>
    <property type="match status" value="1"/>
</dbReference>
<keyword evidence="3" id="KW-0249">Electron transport</keyword>
<keyword evidence="4" id="KW-1015">Disulfide bond</keyword>
<reference evidence="7 8" key="1">
    <citation type="journal article" date="2021" name="Elife">
        <title>Chloroplast acquisition without the gene transfer in kleptoplastic sea slugs, Plakobranchus ocellatus.</title>
        <authorList>
            <person name="Maeda T."/>
            <person name="Takahashi S."/>
            <person name="Yoshida T."/>
            <person name="Shimamura S."/>
            <person name="Takaki Y."/>
            <person name="Nagai Y."/>
            <person name="Toyoda A."/>
            <person name="Suzuki Y."/>
            <person name="Arimoto A."/>
            <person name="Ishii H."/>
            <person name="Satoh N."/>
            <person name="Nishiyama T."/>
            <person name="Hasebe M."/>
            <person name="Maruyama T."/>
            <person name="Minagawa J."/>
            <person name="Obokata J."/>
            <person name="Shigenobu S."/>
        </authorList>
    </citation>
    <scope>NUCLEOTIDE SEQUENCE [LARGE SCALE GENOMIC DNA]</scope>
</reference>
<feature type="domain" description="Thioredoxin" evidence="6">
    <location>
        <begin position="60"/>
        <end position="176"/>
    </location>
</feature>
<evidence type="ECO:0000259" key="6">
    <source>
        <dbReference type="PROSITE" id="PS51352"/>
    </source>
</evidence>
<dbReference type="GO" id="GO:0015035">
    <property type="term" value="F:protein-disulfide reductase activity"/>
    <property type="evidence" value="ECO:0007669"/>
    <property type="project" value="InterPro"/>
</dbReference>
<evidence type="ECO:0000256" key="3">
    <source>
        <dbReference type="ARBA" id="ARBA00022982"/>
    </source>
</evidence>
<dbReference type="PANTHER" id="PTHR43601">
    <property type="entry name" value="THIOREDOXIN, MITOCHONDRIAL"/>
    <property type="match status" value="1"/>
</dbReference>
<dbReference type="FunFam" id="3.40.30.10:FF:000001">
    <property type="entry name" value="Thioredoxin"/>
    <property type="match status" value="1"/>
</dbReference>
<dbReference type="PRINTS" id="PR00421">
    <property type="entry name" value="THIOREDOXIN"/>
</dbReference>
<dbReference type="EMBL" id="BMAT01012720">
    <property type="protein sequence ID" value="GFR97992.1"/>
    <property type="molecule type" value="Genomic_DNA"/>
</dbReference>
<dbReference type="CDD" id="cd02947">
    <property type="entry name" value="TRX_family"/>
    <property type="match status" value="1"/>
</dbReference>
<dbReference type="PANTHER" id="PTHR43601:SF3">
    <property type="entry name" value="THIOREDOXIN, MITOCHONDRIAL"/>
    <property type="match status" value="1"/>
</dbReference>
<accession>A0AAV4HIM7</accession>
<dbReference type="InterPro" id="IPR013766">
    <property type="entry name" value="Thioredoxin_domain"/>
</dbReference>
<protein>
    <submittedName>
        <fullName evidence="7">Thioredoxin</fullName>
    </submittedName>
</protein>
<dbReference type="Proteomes" id="UP000762676">
    <property type="component" value="Unassembled WGS sequence"/>
</dbReference>
<dbReference type="Gene3D" id="3.40.30.10">
    <property type="entry name" value="Glutaredoxin"/>
    <property type="match status" value="1"/>
</dbReference>
<evidence type="ECO:0000256" key="5">
    <source>
        <dbReference type="ARBA" id="ARBA00023284"/>
    </source>
</evidence>
<keyword evidence="8" id="KW-1185">Reference proteome</keyword>
<evidence type="ECO:0000313" key="8">
    <source>
        <dbReference type="Proteomes" id="UP000762676"/>
    </source>
</evidence>
<proteinExistence type="inferred from homology"/>
<dbReference type="AlphaFoldDB" id="A0AAV4HIM7"/>